<dbReference type="Gene3D" id="1.10.10.10">
    <property type="entry name" value="Winged helix-like DNA-binding domain superfamily/Winged helix DNA-binding domain"/>
    <property type="match status" value="1"/>
</dbReference>
<sequence length="217" mass="25386">MNDKTSVRVSGKMAAYVKRLNDPKHPQKIKFKFSAQARDVIKVVKAFGELTVEYVDDSEKTRFFPPLNISVREMGADFKYCYEKFEKWFRRIYGNEEWLKVFYKFEENRIYELYQCVNQDATISYLHNLPMDLIFDKGKLSGNELKVLLAFMARAKKTPELGGISICGWSAESLERELGMHRNTVGSCIKRLEMKKFIKLLSSLSNKRKKKYQVCVS</sequence>
<dbReference type="InterPro" id="IPR036388">
    <property type="entry name" value="WH-like_DNA-bd_sf"/>
</dbReference>
<protein>
    <submittedName>
        <fullName evidence="1">Uncharacterized protein</fullName>
    </submittedName>
</protein>
<dbReference type="SUPFAM" id="SSF46785">
    <property type="entry name" value="Winged helix' DNA-binding domain"/>
    <property type="match status" value="1"/>
</dbReference>
<name>A0A915XHY7_9BACT</name>
<proteinExistence type="predicted"/>
<dbReference type="AlphaFoldDB" id="A0A915XHY7"/>
<gene>
    <name evidence="1" type="ORF">GF1_09660</name>
</gene>
<accession>A0A915XHY7</accession>
<dbReference type="Proteomes" id="UP001063350">
    <property type="component" value="Chromosome"/>
</dbReference>
<evidence type="ECO:0000313" key="2">
    <source>
        <dbReference type="Proteomes" id="UP001063350"/>
    </source>
</evidence>
<dbReference type="EMBL" id="AP024233">
    <property type="protein sequence ID" value="BCO08590.1"/>
    <property type="molecule type" value="Genomic_DNA"/>
</dbReference>
<dbReference type="InterPro" id="IPR036390">
    <property type="entry name" value="WH_DNA-bd_sf"/>
</dbReference>
<evidence type="ECO:0000313" key="1">
    <source>
        <dbReference type="EMBL" id="BCO08590.1"/>
    </source>
</evidence>
<dbReference type="RefSeq" id="WP_267928493.1">
    <property type="nucleotide sequence ID" value="NZ_AP024233.1"/>
</dbReference>
<keyword evidence="2" id="KW-1185">Reference proteome</keyword>
<dbReference type="KEGG" id="ddu:GF1_09660"/>
<organism evidence="1 2">
    <name type="scientific">Desulfolithobacter dissulfuricans</name>
    <dbReference type="NCBI Taxonomy" id="2795293"/>
    <lineage>
        <taxon>Bacteria</taxon>
        <taxon>Pseudomonadati</taxon>
        <taxon>Thermodesulfobacteriota</taxon>
        <taxon>Desulfobulbia</taxon>
        <taxon>Desulfobulbales</taxon>
        <taxon>Desulfobulbaceae</taxon>
        <taxon>Desulfolithobacter</taxon>
    </lineage>
</organism>
<reference evidence="1" key="1">
    <citation type="submission" date="2020-12" db="EMBL/GenBank/DDBJ databases">
        <title>Desulfobium dissulfuricans gen. nov., sp. nov., a novel mesophilic, sulfate-reducing bacterium isolated from a deep-sea hydrothermal vent.</title>
        <authorList>
            <person name="Hashimoto Y."/>
            <person name="Tame A."/>
            <person name="Sawayama S."/>
            <person name="Miyazaki J."/>
            <person name="Takai K."/>
            <person name="Nakagawa S."/>
        </authorList>
    </citation>
    <scope>NUCLEOTIDE SEQUENCE</scope>
    <source>
        <strain evidence="1">GF1</strain>
    </source>
</reference>